<sequence length="512" mass="58067">MATNNPFTTRQVCNYFYKVITDAQDEPTPYFRCQCSVVRKQAPKTGYSNLFDHVLKRHPDFVVTMMTSGTNTATLVSFIDQKSQTVFCWLDWVTTCNLPFSWCEDPSVSKYTNLERISTETLLKYAGLVVRQVEIDIGLALPVKFGIMFDGWTFQSEHYLAVFAVFQHDGRADKVLLAFAPLIDDDVTDHTSASHVKFLEGILPFYNRKIEDVIYLVGDNCAVNTKLANLLAVPLVGCASHRLNLAVQKFMANHDSLLDKLQDLMRKLRNLNHSAKLRKSTSLRPVLRQSTRWDSTYKMLKRFFAIKDFIDTSDDELAELMPTRHEENKLVALQDDLREFKSASKKLQSDENVTLLDVRDIFDALIERHPSVAEYLGAEAPIVKSAAFENACVQVLLGKEAELSAEQRGLLKDFAVPISGLSDSVAEGDDRAGFADRALRARKKQRVAVQVYRGVRFIPPTSNAVERLFSKARHVLSLHRHRILPIRLEMLLFLKVNKRFWGAATVSKVVNA</sequence>
<proteinExistence type="predicted"/>
<dbReference type="PANTHER" id="PTHR40866">
    <property type="entry name" value="BED-TYPE DOMAIN-CONTAINING PROTEIN"/>
    <property type="match status" value="1"/>
</dbReference>
<feature type="coiled-coil region" evidence="1">
    <location>
        <begin position="247"/>
        <end position="278"/>
    </location>
</feature>
<protein>
    <recommendedName>
        <fullName evidence="4">HAT C-terminal dimerisation domain-containing protein</fullName>
    </recommendedName>
</protein>
<evidence type="ECO:0000256" key="1">
    <source>
        <dbReference type="SAM" id="Coils"/>
    </source>
</evidence>
<evidence type="ECO:0008006" key="4">
    <source>
        <dbReference type="Google" id="ProtNLM"/>
    </source>
</evidence>
<dbReference type="AlphaFoldDB" id="A0A6A4B7V1"/>
<evidence type="ECO:0000313" key="3">
    <source>
        <dbReference type="Proteomes" id="UP000434957"/>
    </source>
</evidence>
<name>A0A6A4B7V1_9STRA</name>
<dbReference type="InterPro" id="IPR012337">
    <property type="entry name" value="RNaseH-like_sf"/>
</dbReference>
<keyword evidence="1" id="KW-0175">Coiled coil</keyword>
<keyword evidence="3" id="KW-1185">Reference proteome</keyword>
<evidence type="ECO:0000313" key="2">
    <source>
        <dbReference type="EMBL" id="KAE9269493.1"/>
    </source>
</evidence>
<gene>
    <name evidence="2" type="ORF">PR003_g31132</name>
</gene>
<organism evidence="2 3">
    <name type="scientific">Phytophthora rubi</name>
    <dbReference type="NCBI Taxonomy" id="129364"/>
    <lineage>
        <taxon>Eukaryota</taxon>
        <taxon>Sar</taxon>
        <taxon>Stramenopiles</taxon>
        <taxon>Oomycota</taxon>
        <taxon>Peronosporomycetes</taxon>
        <taxon>Peronosporales</taxon>
        <taxon>Peronosporaceae</taxon>
        <taxon>Phytophthora</taxon>
    </lineage>
</organism>
<comment type="caution">
    <text evidence="2">The sequence shown here is derived from an EMBL/GenBank/DDBJ whole genome shotgun (WGS) entry which is preliminary data.</text>
</comment>
<dbReference type="SUPFAM" id="SSF53098">
    <property type="entry name" value="Ribonuclease H-like"/>
    <property type="match status" value="1"/>
</dbReference>
<dbReference type="EMBL" id="QXFT01006287">
    <property type="protein sequence ID" value="KAE9269493.1"/>
    <property type="molecule type" value="Genomic_DNA"/>
</dbReference>
<accession>A0A6A4B7V1</accession>
<dbReference type="Proteomes" id="UP000434957">
    <property type="component" value="Unassembled WGS sequence"/>
</dbReference>
<dbReference type="PANTHER" id="PTHR40866:SF1">
    <property type="entry name" value="BED-TYPE DOMAIN-CONTAINING PROTEIN"/>
    <property type="match status" value="1"/>
</dbReference>
<reference evidence="2 3" key="1">
    <citation type="submission" date="2018-08" db="EMBL/GenBank/DDBJ databases">
        <title>Genomic investigation of the strawberry pathogen Phytophthora fragariae indicates pathogenicity is determined by transcriptional variation in three key races.</title>
        <authorList>
            <person name="Adams T.M."/>
            <person name="Armitage A.D."/>
            <person name="Sobczyk M.K."/>
            <person name="Bates H.J."/>
            <person name="Dunwell J.M."/>
            <person name="Nellist C.F."/>
            <person name="Harrison R.J."/>
        </authorList>
    </citation>
    <scope>NUCLEOTIDE SEQUENCE [LARGE SCALE GENOMIC DNA]</scope>
    <source>
        <strain evidence="2 3">SCRP333</strain>
    </source>
</reference>